<dbReference type="EMBL" id="KT955714">
    <property type="protein sequence ID" value="AMH39522.1"/>
    <property type="molecule type" value="Genomic_DNA"/>
</dbReference>
<protein>
    <submittedName>
        <fullName evidence="1">Uncharacterized protein</fullName>
    </submittedName>
</protein>
<evidence type="ECO:0000313" key="2">
    <source>
        <dbReference type="EMBL" id="KZD25493.1"/>
    </source>
</evidence>
<reference evidence="1" key="1">
    <citation type="submission" date="2015-10" db="EMBL/GenBank/DDBJ databases">
        <title>Evolution marks in rhizobial microsymbionts genomes from the relict species Vavilovia formosa (Stev.) Fed.</title>
        <authorList>
            <person name="Kopat V."/>
        </authorList>
    </citation>
    <scope>NUCLEOTIDE SEQUENCE</scope>
    <source>
        <strain evidence="1">Vaf-07</strain>
    </source>
</reference>
<sequence>MTKRSFEAINYMLRPNKNVERKLFVATLKKLHSQFDIPNYRYVGFGSMWFSDFILMHRVFNICDLVTIENQKSRQKRVEFNKPFACISVRMDEASVALGEVLDDKKPSIVWLDYDGPLKNAVTGDLETAVGAMSSGSMLLVSVNALVDQLRGHKADDEEVSPEAYLADICDDEGLLKCGNQLTLNDFPLLAAKIIHDRIKAAVLEKQPGCEYIPIWSYRYADGATMVTVGGMIANSADRTKLEDSGVLSLSVATGLTIFDIELPILTEKEKRALDKLLPSAGKLDWKKLEFELRPSEVEAYQRFYLEYPIFGELAA</sequence>
<proteinExistence type="predicted"/>
<evidence type="ECO:0000313" key="3">
    <source>
        <dbReference type="Proteomes" id="UP000076574"/>
    </source>
</evidence>
<accession>A0A109ZYB6</accession>
<dbReference type="OrthoDB" id="9181262at2"/>
<dbReference type="Pfam" id="PF20553">
    <property type="entry name" value="Methyltransf_35"/>
    <property type="match status" value="1"/>
</dbReference>
<evidence type="ECO:0000313" key="1">
    <source>
        <dbReference type="EMBL" id="AMH39522.1"/>
    </source>
</evidence>
<dbReference type="AlphaFoldDB" id="A0A109ZYB6"/>
<dbReference type="RefSeq" id="WP_068729803.1">
    <property type="nucleotide sequence ID" value="NZ_LVYV01000001.1"/>
</dbReference>
<dbReference type="EMBL" id="LVYV01000001">
    <property type="protein sequence ID" value="KZD25493.1"/>
    <property type="molecule type" value="Genomic_DNA"/>
</dbReference>
<dbReference type="STRING" id="943830.A4A58_03505"/>
<dbReference type="Proteomes" id="UP000076574">
    <property type="component" value="Unassembled WGS sequence"/>
</dbReference>
<name>A0A109ZYB6_9BRAD</name>
<gene>
    <name evidence="2" type="ORF">A4A58_03505</name>
    <name evidence="1" type="ORF">PROKKA_00711</name>
</gene>
<keyword evidence="3" id="KW-1185">Reference proteome</keyword>
<organism evidence="1">
    <name type="scientific">Tardiphaga robiniae</name>
    <dbReference type="NCBI Taxonomy" id="943830"/>
    <lineage>
        <taxon>Bacteria</taxon>
        <taxon>Pseudomonadati</taxon>
        <taxon>Pseudomonadota</taxon>
        <taxon>Alphaproteobacteria</taxon>
        <taxon>Hyphomicrobiales</taxon>
        <taxon>Nitrobacteraceae</taxon>
        <taxon>Tardiphaga</taxon>
    </lineage>
</organism>
<reference evidence="2 3" key="2">
    <citation type="submission" date="2016-03" db="EMBL/GenBank/DDBJ databases">
        <title>Microsymbionts genomes from the relict species Vavilovia formosa (Stev.) Fed.</title>
        <authorList>
            <person name="Kopat V."/>
            <person name="Chirak E."/>
            <person name="Kimeklis A."/>
            <person name="Andronov E."/>
        </authorList>
    </citation>
    <scope>NUCLEOTIDE SEQUENCE [LARGE SCALE GENOMIC DNA]</scope>
    <source>
        <strain evidence="2 3">Vaf07</strain>
    </source>
</reference>
<dbReference type="InterPro" id="IPR046788">
    <property type="entry name" value="Methyltransf_35"/>
</dbReference>